<evidence type="ECO:0000313" key="2">
    <source>
        <dbReference type="EMBL" id="MED6126079.1"/>
    </source>
</evidence>
<name>A0ABU6RQD4_9FABA</name>
<evidence type="ECO:0008006" key="4">
    <source>
        <dbReference type="Google" id="ProtNLM"/>
    </source>
</evidence>
<proteinExistence type="predicted"/>
<protein>
    <recommendedName>
        <fullName evidence="4">Reverse transcriptase domain-containing protein</fullName>
    </recommendedName>
</protein>
<evidence type="ECO:0000313" key="3">
    <source>
        <dbReference type="Proteomes" id="UP001341840"/>
    </source>
</evidence>
<reference evidence="2 3" key="1">
    <citation type="journal article" date="2023" name="Plants (Basel)">
        <title>Bridging the Gap: Combining Genomics and Transcriptomics Approaches to Understand Stylosanthes scabra, an Orphan Legume from the Brazilian Caatinga.</title>
        <authorList>
            <person name="Ferreira-Neto J.R.C."/>
            <person name="da Silva M.D."/>
            <person name="Binneck E."/>
            <person name="de Melo N.F."/>
            <person name="da Silva R.H."/>
            <person name="de Melo A.L.T.M."/>
            <person name="Pandolfi V."/>
            <person name="Bustamante F.O."/>
            <person name="Brasileiro-Vidal A.C."/>
            <person name="Benko-Iseppon A.M."/>
        </authorList>
    </citation>
    <scope>NUCLEOTIDE SEQUENCE [LARGE SCALE GENOMIC DNA]</scope>
    <source>
        <tissue evidence="2">Leaves</tissue>
    </source>
</reference>
<feature type="compositionally biased region" description="Basic and acidic residues" evidence="1">
    <location>
        <begin position="1"/>
        <end position="12"/>
    </location>
</feature>
<accession>A0ABU6RQD4</accession>
<comment type="caution">
    <text evidence="2">The sequence shown here is derived from an EMBL/GenBank/DDBJ whole genome shotgun (WGS) entry which is preliminary data.</text>
</comment>
<evidence type="ECO:0000256" key="1">
    <source>
        <dbReference type="SAM" id="MobiDB-lite"/>
    </source>
</evidence>
<dbReference type="Proteomes" id="UP001341840">
    <property type="component" value="Unassembled WGS sequence"/>
</dbReference>
<feature type="compositionally biased region" description="Basic and acidic residues" evidence="1">
    <location>
        <begin position="22"/>
        <end position="42"/>
    </location>
</feature>
<keyword evidence="3" id="KW-1185">Reference proteome</keyword>
<dbReference type="EMBL" id="JASCZI010031151">
    <property type="protein sequence ID" value="MED6126079.1"/>
    <property type="molecule type" value="Genomic_DNA"/>
</dbReference>
<sequence>MEEIQERSHDYLQQEEGQTAVKTDRNKKDNPRKEHFREDRGRRDHKSNSVSLAQFLNEVSQVERVPAPRPIKNIHRGDRNSYCKYHKQNKHDTEECRDLLDFVEQGLKNGKFCEYTSRYKHRDDDRRVRQRMNSPQTKADKRKDEPKERDTHLEERFRKGHSQKES</sequence>
<feature type="region of interest" description="Disordered" evidence="1">
    <location>
        <begin position="1"/>
        <end position="48"/>
    </location>
</feature>
<feature type="region of interest" description="Disordered" evidence="1">
    <location>
        <begin position="120"/>
        <end position="166"/>
    </location>
</feature>
<organism evidence="2 3">
    <name type="scientific">Stylosanthes scabra</name>
    <dbReference type="NCBI Taxonomy" id="79078"/>
    <lineage>
        <taxon>Eukaryota</taxon>
        <taxon>Viridiplantae</taxon>
        <taxon>Streptophyta</taxon>
        <taxon>Embryophyta</taxon>
        <taxon>Tracheophyta</taxon>
        <taxon>Spermatophyta</taxon>
        <taxon>Magnoliopsida</taxon>
        <taxon>eudicotyledons</taxon>
        <taxon>Gunneridae</taxon>
        <taxon>Pentapetalae</taxon>
        <taxon>rosids</taxon>
        <taxon>fabids</taxon>
        <taxon>Fabales</taxon>
        <taxon>Fabaceae</taxon>
        <taxon>Papilionoideae</taxon>
        <taxon>50 kb inversion clade</taxon>
        <taxon>dalbergioids sensu lato</taxon>
        <taxon>Dalbergieae</taxon>
        <taxon>Pterocarpus clade</taxon>
        <taxon>Stylosanthes</taxon>
    </lineage>
</organism>
<feature type="compositionally biased region" description="Basic and acidic residues" evidence="1">
    <location>
        <begin position="138"/>
        <end position="166"/>
    </location>
</feature>
<gene>
    <name evidence="2" type="ORF">PIB30_074930</name>
</gene>